<protein>
    <submittedName>
        <fullName evidence="1">Uncharacterized protein</fullName>
    </submittedName>
</protein>
<sequence length="94" mass="10807">MFCETNYKTALTPTERAMSQRSESRSCFWRSRSPTKGALTDEDITSIYTINGPITRSRARQLNLQVRSTLVNCVLELTLGAMDVLMIRYLRENQ</sequence>
<dbReference type="EMBL" id="BT039435">
    <property type="protein sequence ID" value="ACF84440.1"/>
    <property type="molecule type" value="mRNA"/>
</dbReference>
<name>B4FQP7_MAIZE</name>
<evidence type="ECO:0000313" key="1">
    <source>
        <dbReference type="EMBL" id="ACF84440.1"/>
    </source>
</evidence>
<dbReference type="AlphaFoldDB" id="B4FQP7"/>
<proteinExistence type="evidence at transcript level"/>
<organism evidence="1">
    <name type="scientific">Zea mays</name>
    <name type="common">Maize</name>
    <dbReference type="NCBI Taxonomy" id="4577"/>
    <lineage>
        <taxon>Eukaryota</taxon>
        <taxon>Viridiplantae</taxon>
        <taxon>Streptophyta</taxon>
        <taxon>Embryophyta</taxon>
        <taxon>Tracheophyta</taxon>
        <taxon>Spermatophyta</taxon>
        <taxon>Magnoliopsida</taxon>
        <taxon>Liliopsida</taxon>
        <taxon>Poales</taxon>
        <taxon>Poaceae</taxon>
        <taxon>PACMAD clade</taxon>
        <taxon>Panicoideae</taxon>
        <taxon>Andropogonodae</taxon>
        <taxon>Andropogoneae</taxon>
        <taxon>Tripsacinae</taxon>
        <taxon>Zea</taxon>
    </lineage>
</organism>
<reference evidence="1" key="1">
    <citation type="journal article" date="2009" name="PLoS Genet.">
        <title>Sequencing, mapping, and analysis of 27,455 maize full-length cDNAs.</title>
        <authorList>
            <person name="Soderlund C."/>
            <person name="Descour A."/>
            <person name="Kudrna D."/>
            <person name="Bomhoff M."/>
            <person name="Boyd L."/>
            <person name="Currie J."/>
            <person name="Angelova A."/>
            <person name="Collura K."/>
            <person name="Wissotski M."/>
            <person name="Ashley E."/>
            <person name="Morrow D."/>
            <person name="Fernandes J."/>
            <person name="Walbot V."/>
            <person name="Yu Y."/>
        </authorList>
    </citation>
    <scope>NUCLEOTIDE SEQUENCE</scope>
    <source>
        <strain evidence="1">B73</strain>
    </source>
</reference>
<accession>B4FQP7</accession>